<keyword evidence="2" id="KW-1185">Reference proteome</keyword>
<reference evidence="1 2" key="1">
    <citation type="submission" date="2018-06" db="EMBL/GenBank/DDBJ databases">
        <authorList>
            <consortium name="Pathogen Informatics"/>
            <person name="Doyle S."/>
        </authorList>
    </citation>
    <scope>NUCLEOTIDE SEQUENCE [LARGE SCALE GENOMIC DNA]</scope>
    <source>
        <strain evidence="1 2">NCTC10283</strain>
    </source>
</reference>
<dbReference type="AlphaFoldDB" id="A0A376BKH8"/>
<protein>
    <submittedName>
        <fullName evidence="1">Uncharacterized protein</fullName>
    </submittedName>
</protein>
<dbReference type="STRING" id="1120980.GCA_000745955_02585"/>
<proteinExistence type="predicted"/>
<organism evidence="1 2">
    <name type="scientific">Alysiella crassa</name>
    <dbReference type="NCBI Taxonomy" id="153491"/>
    <lineage>
        <taxon>Bacteria</taxon>
        <taxon>Pseudomonadati</taxon>
        <taxon>Pseudomonadota</taxon>
        <taxon>Betaproteobacteria</taxon>
        <taxon>Neisseriales</taxon>
        <taxon>Neisseriaceae</taxon>
        <taxon>Alysiella</taxon>
    </lineage>
</organism>
<name>A0A376BKH8_9NEIS</name>
<sequence>MQTQPSTPTIIINGIPHTAQCHSPDIQSTINIMIAPNTLLPNQPTPTICTELNTHGYSGLLGLLQNAHLLALHGHNTKLHPRAASYLQSCLETTANTLGDGFNALCALQSPENNHFITPALLADYGAMMGELLPYFTLLASELAAAAEKS</sequence>
<gene>
    <name evidence="1" type="ORF">NCTC10283_00190</name>
</gene>
<evidence type="ECO:0000313" key="1">
    <source>
        <dbReference type="EMBL" id="SSY70125.1"/>
    </source>
</evidence>
<dbReference type="Proteomes" id="UP000254209">
    <property type="component" value="Unassembled WGS sequence"/>
</dbReference>
<dbReference type="RefSeq" id="WP_034295752.1">
    <property type="nucleotide sequence ID" value="NZ_CP091519.2"/>
</dbReference>
<accession>A0A376BKH8</accession>
<dbReference type="EMBL" id="UFSO01000002">
    <property type="protein sequence ID" value="SSY70125.1"/>
    <property type="molecule type" value="Genomic_DNA"/>
</dbReference>
<evidence type="ECO:0000313" key="2">
    <source>
        <dbReference type="Proteomes" id="UP000254209"/>
    </source>
</evidence>